<reference evidence="1" key="1">
    <citation type="submission" date="2016-03" db="EMBL/GenBank/DDBJ databases">
        <title>Mechanisms controlling the formation of the plant cell surface in tip-growing cells are functionally conserved among land plants.</title>
        <authorList>
            <person name="Honkanen S."/>
            <person name="Jones V.A."/>
            <person name="Morieri G."/>
            <person name="Champion C."/>
            <person name="Hetherington A.J."/>
            <person name="Kelly S."/>
            <person name="Saint-Marcoux D."/>
            <person name="Proust H."/>
            <person name="Prescott H."/>
            <person name="Dolan L."/>
        </authorList>
    </citation>
    <scope>NUCLEOTIDE SEQUENCE [LARGE SCALE GENOMIC DNA]</scope>
    <source>
        <tissue evidence="1">Whole gametophyte</tissue>
    </source>
</reference>
<sequence>MNELPYVTDSTYLDMSVCFAEERKGKERKREVRPDCVAFSLRVMEVLTNGSDDLFGWKPKEMADMALSLFMFYRISISG</sequence>
<dbReference type="AlphaFoldDB" id="A0A176W8K0"/>
<organism evidence="1 2">
    <name type="scientific">Marchantia polymorpha subsp. ruderalis</name>
    <dbReference type="NCBI Taxonomy" id="1480154"/>
    <lineage>
        <taxon>Eukaryota</taxon>
        <taxon>Viridiplantae</taxon>
        <taxon>Streptophyta</taxon>
        <taxon>Embryophyta</taxon>
        <taxon>Marchantiophyta</taxon>
        <taxon>Marchantiopsida</taxon>
        <taxon>Marchantiidae</taxon>
        <taxon>Marchantiales</taxon>
        <taxon>Marchantiaceae</taxon>
        <taxon>Marchantia</taxon>
    </lineage>
</organism>
<keyword evidence="2" id="KW-1185">Reference proteome</keyword>
<comment type="caution">
    <text evidence="1">The sequence shown here is derived from an EMBL/GenBank/DDBJ whole genome shotgun (WGS) entry which is preliminary data.</text>
</comment>
<evidence type="ECO:0000313" key="2">
    <source>
        <dbReference type="Proteomes" id="UP000077202"/>
    </source>
</evidence>
<protein>
    <submittedName>
        <fullName evidence="1">Uncharacterized protein</fullName>
    </submittedName>
</protein>
<dbReference type="Proteomes" id="UP000077202">
    <property type="component" value="Unassembled WGS sequence"/>
</dbReference>
<accession>A0A176W8K0</accession>
<gene>
    <name evidence="1" type="ORF">AXG93_1617s1200</name>
</gene>
<name>A0A176W8K0_MARPO</name>
<dbReference type="EMBL" id="LVLJ01001677">
    <property type="protein sequence ID" value="OAE28735.1"/>
    <property type="molecule type" value="Genomic_DNA"/>
</dbReference>
<proteinExistence type="predicted"/>
<evidence type="ECO:0000313" key="1">
    <source>
        <dbReference type="EMBL" id="OAE28735.1"/>
    </source>
</evidence>